<evidence type="ECO:0000313" key="3">
    <source>
        <dbReference type="EMBL" id="PCH43694.1"/>
    </source>
</evidence>
<name>A0A2H3K3S6_WOLCO</name>
<dbReference type="Proteomes" id="UP000218811">
    <property type="component" value="Unassembled WGS sequence"/>
</dbReference>
<proteinExistence type="predicted"/>
<protein>
    <submittedName>
        <fullName evidence="3">Uncharacterized protein</fullName>
    </submittedName>
</protein>
<feature type="transmembrane region" description="Helical" evidence="2">
    <location>
        <begin position="192"/>
        <end position="214"/>
    </location>
</feature>
<evidence type="ECO:0000256" key="1">
    <source>
        <dbReference type="SAM" id="MobiDB-lite"/>
    </source>
</evidence>
<accession>A0A2H3K3S6</accession>
<feature type="transmembrane region" description="Helical" evidence="2">
    <location>
        <begin position="139"/>
        <end position="157"/>
    </location>
</feature>
<feature type="compositionally biased region" description="Polar residues" evidence="1">
    <location>
        <begin position="7"/>
        <end position="18"/>
    </location>
</feature>
<keyword evidence="2" id="KW-1133">Transmembrane helix</keyword>
<keyword evidence="2" id="KW-0812">Transmembrane</keyword>
<sequence length="249" mass="26622">MSYASVAAQNAPPSSQQPRPDPALLTTEPPSADNIADDAAKVNVVSADFRANPATVTSESTVPPESASPPGSPSRKGRARTYLHEAEAEGFYLWGTAKHYLLRPAVAGGLLGLVNVGLLGSAGYALYTRPHLRRDARALASAAATALVVLGGESYAAEKYRETPRGRAEEERARSEGAALYRHARECILRPGVLGGLLGVLNTGIISAIGYFAYTEWDRPRWDRRTVSAISVGLIALWSGEGYLAERYR</sequence>
<dbReference type="STRING" id="742152.A0A2H3K3S6"/>
<organism evidence="3 4">
    <name type="scientific">Wolfiporia cocos (strain MD-104)</name>
    <name type="common">Brown rot fungus</name>
    <dbReference type="NCBI Taxonomy" id="742152"/>
    <lineage>
        <taxon>Eukaryota</taxon>
        <taxon>Fungi</taxon>
        <taxon>Dikarya</taxon>
        <taxon>Basidiomycota</taxon>
        <taxon>Agaricomycotina</taxon>
        <taxon>Agaricomycetes</taxon>
        <taxon>Polyporales</taxon>
        <taxon>Phaeolaceae</taxon>
        <taxon>Wolfiporia</taxon>
    </lineage>
</organism>
<gene>
    <name evidence="3" type="ORF">WOLCODRAFT_26122</name>
</gene>
<dbReference type="AlphaFoldDB" id="A0A2H3K3S6"/>
<dbReference type="OMA" id="WDNRIIG"/>
<evidence type="ECO:0000256" key="2">
    <source>
        <dbReference type="SAM" id="Phobius"/>
    </source>
</evidence>
<feature type="region of interest" description="Disordered" evidence="1">
    <location>
        <begin position="1"/>
        <end position="34"/>
    </location>
</feature>
<feature type="transmembrane region" description="Helical" evidence="2">
    <location>
        <begin position="105"/>
        <end position="127"/>
    </location>
</feature>
<keyword evidence="2" id="KW-0472">Membrane</keyword>
<dbReference type="EMBL" id="KB468146">
    <property type="protein sequence ID" value="PCH43694.1"/>
    <property type="molecule type" value="Genomic_DNA"/>
</dbReference>
<evidence type="ECO:0000313" key="4">
    <source>
        <dbReference type="Proteomes" id="UP000218811"/>
    </source>
</evidence>
<dbReference type="OrthoDB" id="2553651at2759"/>
<feature type="region of interest" description="Disordered" evidence="1">
    <location>
        <begin position="54"/>
        <end position="80"/>
    </location>
</feature>
<keyword evidence="4" id="KW-1185">Reference proteome</keyword>
<reference evidence="3 4" key="1">
    <citation type="journal article" date="2012" name="Science">
        <title>The Paleozoic origin of enzymatic lignin decomposition reconstructed from 31 fungal genomes.</title>
        <authorList>
            <person name="Floudas D."/>
            <person name="Binder M."/>
            <person name="Riley R."/>
            <person name="Barry K."/>
            <person name="Blanchette R.A."/>
            <person name="Henrissat B."/>
            <person name="Martinez A.T."/>
            <person name="Otillar R."/>
            <person name="Spatafora J.W."/>
            <person name="Yadav J.S."/>
            <person name="Aerts A."/>
            <person name="Benoit I."/>
            <person name="Boyd A."/>
            <person name="Carlson A."/>
            <person name="Copeland A."/>
            <person name="Coutinho P.M."/>
            <person name="de Vries R.P."/>
            <person name="Ferreira P."/>
            <person name="Findley K."/>
            <person name="Foster B."/>
            <person name="Gaskell J."/>
            <person name="Glotzer D."/>
            <person name="Gorecki P."/>
            <person name="Heitman J."/>
            <person name="Hesse C."/>
            <person name="Hori C."/>
            <person name="Igarashi K."/>
            <person name="Jurgens J.A."/>
            <person name="Kallen N."/>
            <person name="Kersten P."/>
            <person name="Kohler A."/>
            <person name="Kuees U."/>
            <person name="Kumar T.K.A."/>
            <person name="Kuo A."/>
            <person name="LaButti K."/>
            <person name="Larrondo L.F."/>
            <person name="Lindquist E."/>
            <person name="Ling A."/>
            <person name="Lombard V."/>
            <person name="Lucas S."/>
            <person name="Lundell T."/>
            <person name="Martin R."/>
            <person name="McLaughlin D.J."/>
            <person name="Morgenstern I."/>
            <person name="Morin E."/>
            <person name="Murat C."/>
            <person name="Nagy L.G."/>
            <person name="Nolan M."/>
            <person name="Ohm R.A."/>
            <person name="Patyshakuliyeva A."/>
            <person name="Rokas A."/>
            <person name="Ruiz-Duenas F.J."/>
            <person name="Sabat G."/>
            <person name="Salamov A."/>
            <person name="Samejima M."/>
            <person name="Schmutz J."/>
            <person name="Slot J.C."/>
            <person name="St John F."/>
            <person name="Stenlid J."/>
            <person name="Sun H."/>
            <person name="Sun S."/>
            <person name="Syed K."/>
            <person name="Tsang A."/>
            <person name="Wiebenga A."/>
            <person name="Young D."/>
            <person name="Pisabarro A."/>
            <person name="Eastwood D.C."/>
            <person name="Martin F."/>
            <person name="Cullen D."/>
            <person name="Grigoriev I.V."/>
            <person name="Hibbett D.S."/>
        </authorList>
    </citation>
    <scope>NUCLEOTIDE SEQUENCE [LARGE SCALE GENOMIC DNA]</scope>
    <source>
        <strain evidence="3 4">MD-104</strain>
    </source>
</reference>